<comment type="caution">
    <text evidence="2">The sequence shown here is derived from an EMBL/GenBank/DDBJ whole genome shotgun (WGS) entry which is preliminary data.</text>
</comment>
<name>A0A4R4NWC3_9ACTN</name>
<dbReference type="Gene3D" id="3.40.50.1820">
    <property type="entry name" value="alpha/beta hydrolase"/>
    <property type="match status" value="1"/>
</dbReference>
<organism evidence="2 3">
    <name type="scientific">Kribbella albertanoniae</name>
    <dbReference type="NCBI Taxonomy" id="1266829"/>
    <lineage>
        <taxon>Bacteria</taxon>
        <taxon>Bacillati</taxon>
        <taxon>Actinomycetota</taxon>
        <taxon>Actinomycetes</taxon>
        <taxon>Propionibacteriales</taxon>
        <taxon>Kribbellaceae</taxon>
        <taxon>Kribbella</taxon>
    </lineage>
</organism>
<evidence type="ECO:0000313" key="2">
    <source>
        <dbReference type="EMBL" id="TDC14108.1"/>
    </source>
</evidence>
<sequence length="122" mass="12534">MLTRRLLLTATVLAPVARAAQSVGLVGGGAGVEPAAPWTSGPAAVATPAAATGSRATPAVQLRFPRPTGPFHVGTTELHLVDAGRTDPWVTGRARELMVSVWYPAVGVGERAVYLPRGTAEV</sequence>
<dbReference type="AlphaFoldDB" id="A0A4R4NWC3"/>
<gene>
    <name evidence="2" type="ORF">E1261_44235</name>
</gene>
<keyword evidence="1" id="KW-0732">Signal</keyword>
<feature type="signal peptide" evidence="1">
    <location>
        <begin position="1"/>
        <end position="19"/>
    </location>
</feature>
<dbReference type="InterPro" id="IPR029058">
    <property type="entry name" value="AB_hydrolase_fold"/>
</dbReference>
<dbReference type="Proteomes" id="UP000295075">
    <property type="component" value="Unassembled WGS sequence"/>
</dbReference>
<reference evidence="2 3" key="1">
    <citation type="submission" date="2019-03" db="EMBL/GenBank/DDBJ databases">
        <title>Draft genome sequences of novel Actinobacteria.</title>
        <authorList>
            <person name="Sahin N."/>
            <person name="Ay H."/>
            <person name="Saygin H."/>
        </authorList>
    </citation>
    <scope>NUCLEOTIDE SEQUENCE [LARGE SCALE GENOMIC DNA]</scope>
    <source>
        <strain evidence="2 3">JCM 30547</strain>
    </source>
</reference>
<accession>A0A4R4NWC3</accession>
<feature type="non-terminal residue" evidence="2">
    <location>
        <position position="122"/>
    </location>
</feature>
<evidence type="ECO:0000256" key="1">
    <source>
        <dbReference type="SAM" id="SignalP"/>
    </source>
</evidence>
<keyword evidence="3" id="KW-1185">Reference proteome</keyword>
<protein>
    <submittedName>
        <fullName evidence="2">Uncharacterized protein</fullName>
    </submittedName>
</protein>
<evidence type="ECO:0000313" key="3">
    <source>
        <dbReference type="Proteomes" id="UP000295075"/>
    </source>
</evidence>
<dbReference type="EMBL" id="SMKA01000478">
    <property type="protein sequence ID" value="TDC14108.1"/>
    <property type="molecule type" value="Genomic_DNA"/>
</dbReference>
<feature type="chain" id="PRO_5020360162" evidence="1">
    <location>
        <begin position="20"/>
        <end position="122"/>
    </location>
</feature>
<proteinExistence type="predicted"/>